<evidence type="ECO:0000256" key="11">
    <source>
        <dbReference type="ARBA" id="ARBA00023235"/>
    </source>
</evidence>
<dbReference type="GO" id="GO:0016887">
    <property type="term" value="F:ATP hydrolysis activity"/>
    <property type="evidence" value="ECO:0007669"/>
    <property type="project" value="RHEA"/>
</dbReference>
<dbReference type="GO" id="GO:0006281">
    <property type="term" value="P:DNA repair"/>
    <property type="evidence" value="ECO:0007669"/>
    <property type="project" value="UniProtKB-UniRule"/>
</dbReference>
<evidence type="ECO:0000259" key="17">
    <source>
        <dbReference type="PROSITE" id="PS51194"/>
    </source>
</evidence>
<dbReference type="GO" id="GO:0006310">
    <property type="term" value="P:DNA recombination"/>
    <property type="evidence" value="ECO:0007669"/>
    <property type="project" value="UniProtKB-UniRule"/>
</dbReference>
<evidence type="ECO:0000259" key="16">
    <source>
        <dbReference type="PROSITE" id="PS51192"/>
    </source>
</evidence>
<feature type="domain" description="Helicase C-terminal" evidence="17">
    <location>
        <begin position="470"/>
        <end position="630"/>
    </location>
</feature>
<keyword evidence="10 15" id="KW-0234">DNA repair</keyword>
<comment type="catalytic activity">
    <reaction evidence="12 15">
        <text>Couples ATP hydrolysis with the unwinding of duplex DNA by translocating in the 3'-5' direction.</text>
        <dbReference type="EC" id="5.6.2.4"/>
    </reaction>
</comment>
<dbReference type="Pfam" id="PF00270">
    <property type="entry name" value="DEAD"/>
    <property type="match status" value="1"/>
</dbReference>
<evidence type="ECO:0000256" key="13">
    <source>
        <dbReference type="ARBA" id="ARBA00034808"/>
    </source>
</evidence>
<proteinExistence type="inferred from homology"/>
<dbReference type="Gene3D" id="3.40.50.300">
    <property type="entry name" value="P-loop containing nucleotide triphosphate hydrolases"/>
    <property type="match status" value="2"/>
</dbReference>
<evidence type="ECO:0000256" key="3">
    <source>
        <dbReference type="ARBA" id="ARBA00022741"/>
    </source>
</evidence>
<accession>A0A1E3ACX3</accession>
<dbReference type="PANTHER" id="PTHR47964:SF1">
    <property type="entry name" value="ATP-DEPENDENT DNA HELICASE HOMOLOG RECG, CHLOROPLASTIC"/>
    <property type="match status" value="1"/>
</dbReference>
<comment type="function">
    <text evidence="15">Plays a critical role in recombination and DNA repair. Helps process Holliday junction intermediates to mature products by catalyzing branch migration. Has replication fork regression activity, unwinds stalled or blocked replication forks to make a HJ that can be resolved. Has a DNA unwinding activity characteristic of a DNA helicase with 3'-5' polarity.</text>
</comment>
<keyword evidence="6 15" id="KW-0347">Helicase</keyword>
<dbReference type="PATRIC" id="fig|1432052.4.peg.2773"/>
<evidence type="ECO:0000313" key="19">
    <source>
        <dbReference type="Proteomes" id="UP000094067"/>
    </source>
</evidence>
<sequence>MADSLFTIILFRPNNMDINTNLTAIKGIGEKTAGLFSKLHIGTVGQLLEHYPRDYERMEPAVTVSALSPGKVCAVKASVIGMPSTKRVRNLLITAVQAGDATGLFRITFFGMPYLKNMLKPGMTYVFRGVCQYGTPLRMEQPRLFRVEEYTALQNTLQPRYALTQGLTNNGVSKAMRKALDSVLSEGNRLEILPEEIRNEFQLIPLGEALEKIHFPENTQDLIAARRRLAFDEFLLFFLALRKVKEENQIRKVDELLEKVPDTDRLLDSLPYRLTGAQQRVWSEIEADLQKENAMNRLVQGDVGSGKTILAFLALLMCAANGRQGCLMAPTEVLARQHYEALLQMSGEYDLCIRPVLLTGSQTAKEKREIYARIADGDANVIIGTHALIQEKVIYRQLSLVITDEQHRFGVRQRELLADKGKGTHVLVMSATPIPRTLAIVVYGDLHVSVLDEMPAGRKPIKNCVVNTSYRQTAYSFIRKQAEEGHQVYVICPMVEEGEMDGLENVMDYTDKLKAVLPDSIRVAALHGKMKPAEKNNIMEAFSNKEIDVLVSTTVIEVGINVPNATVMMVENAERFGLAQLHQLRGRVGRGDSQSYCIFISGNDNEQTMKRLNILNTSNDGFHIANEDLKLRGPGDLFGIRQSGLLDFKVGDIYQDSDLLLIASSLAERIAVQDPDEKLEQYSLLYERMKQDGNSIDFKTI</sequence>
<comment type="catalytic activity">
    <reaction evidence="14 15">
        <text>ATP + H2O = ADP + phosphate + H(+)</text>
        <dbReference type="Rhea" id="RHEA:13065"/>
        <dbReference type="ChEBI" id="CHEBI:15377"/>
        <dbReference type="ChEBI" id="CHEBI:15378"/>
        <dbReference type="ChEBI" id="CHEBI:30616"/>
        <dbReference type="ChEBI" id="CHEBI:43474"/>
        <dbReference type="ChEBI" id="CHEBI:456216"/>
        <dbReference type="EC" id="5.6.2.4"/>
    </reaction>
</comment>
<protein>
    <recommendedName>
        <fullName evidence="2 15">ATP-dependent DNA helicase RecG</fullName>
        <ecNumber evidence="13 15">5.6.2.4</ecNumber>
    </recommendedName>
</protein>
<dbReference type="OrthoDB" id="9804325at2"/>
<reference evidence="18 19" key="1">
    <citation type="submission" date="2016-07" db="EMBL/GenBank/DDBJ databases">
        <title>Characterization of isolates of Eisenbergiella tayi derived from blood cultures, using whole genome sequencing.</title>
        <authorList>
            <person name="Burdz T."/>
            <person name="Wiebe D."/>
            <person name="Huynh C."/>
            <person name="Bernard K."/>
        </authorList>
    </citation>
    <scope>NUCLEOTIDE SEQUENCE [LARGE SCALE GENOMIC DNA]</scope>
    <source>
        <strain evidence="18 19">NML 110608</strain>
    </source>
</reference>
<dbReference type="NCBIfam" id="NF008165">
    <property type="entry name" value="PRK10917.1-3"/>
    <property type="match status" value="1"/>
</dbReference>
<keyword evidence="11" id="KW-0413">Isomerase</keyword>
<comment type="caution">
    <text evidence="18">The sequence shown here is derived from an EMBL/GenBank/DDBJ whole genome shotgun (WGS) entry which is preliminary data.</text>
</comment>
<dbReference type="NCBIfam" id="NF008168">
    <property type="entry name" value="PRK10917.2-2"/>
    <property type="match status" value="1"/>
</dbReference>
<gene>
    <name evidence="18" type="primary">recG</name>
    <name evidence="18" type="ORF">BEI61_02482</name>
</gene>
<dbReference type="InterPro" id="IPR004609">
    <property type="entry name" value="ATP-dep_DNA_helicase_RecG"/>
</dbReference>
<dbReference type="EC" id="5.6.2.4" evidence="13 15"/>
<evidence type="ECO:0000256" key="12">
    <source>
        <dbReference type="ARBA" id="ARBA00034617"/>
    </source>
</evidence>
<evidence type="ECO:0000256" key="7">
    <source>
        <dbReference type="ARBA" id="ARBA00022840"/>
    </source>
</evidence>
<dbReference type="InterPro" id="IPR001650">
    <property type="entry name" value="Helicase_C-like"/>
</dbReference>
<dbReference type="InterPro" id="IPR012340">
    <property type="entry name" value="NA-bd_OB-fold"/>
</dbReference>
<dbReference type="Pfam" id="PF17191">
    <property type="entry name" value="RecG_wedge"/>
    <property type="match status" value="1"/>
</dbReference>
<evidence type="ECO:0000256" key="10">
    <source>
        <dbReference type="ARBA" id="ARBA00023204"/>
    </source>
</evidence>
<keyword evidence="8" id="KW-0238">DNA-binding</keyword>
<keyword evidence="9 15" id="KW-0233">DNA recombination</keyword>
<keyword evidence="5 15" id="KW-0378">Hydrolase</keyword>
<dbReference type="SUPFAM" id="SSF52540">
    <property type="entry name" value="P-loop containing nucleoside triphosphate hydrolases"/>
    <property type="match status" value="2"/>
</dbReference>
<dbReference type="PROSITE" id="PS51194">
    <property type="entry name" value="HELICASE_CTER"/>
    <property type="match status" value="1"/>
</dbReference>
<evidence type="ECO:0000256" key="6">
    <source>
        <dbReference type="ARBA" id="ARBA00022806"/>
    </source>
</evidence>
<dbReference type="Gene3D" id="2.40.50.140">
    <property type="entry name" value="Nucleic acid-binding proteins"/>
    <property type="match status" value="1"/>
</dbReference>
<dbReference type="GO" id="GO:0003677">
    <property type="term" value="F:DNA binding"/>
    <property type="evidence" value="ECO:0007669"/>
    <property type="project" value="UniProtKB-KW"/>
</dbReference>
<dbReference type="PROSITE" id="PS51192">
    <property type="entry name" value="HELICASE_ATP_BIND_1"/>
    <property type="match status" value="1"/>
</dbReference>
<comment type="similarity">
    <text evidence="1 15">Belongs to the helicase family. RecG subfamily.</text>
</comment>
<dbReference type="InterPro" id="IPR045562">
    <property type="entry name" value="RecG_dom3_C"/>
</dbReference>
<evidence type="ECO:0000256" key="1">
    <source>
        <dbReference type="ARBA" id="ARBA00007504"/>
    </source>
</evidence>
<dbReference type="InterPro" id="IPR027417">
    <property type="entry name" value="P-loop_NTPase"/>
</dbReference>
<dbReference type="GO" id="GO:0043138">
    <property type="term" value="F:3'-5' DNA helicase activity"/>
    <property type="evidence" value="ECO:0007669"/>
    <property type="project" value="UniProtKB-EC"/>
</dbReference>
<organism evidence="18 19">
    <name type="scientific">Eisenbergiella tayi</name>
    <dbReference type="NCBI Taxonomy" id="1432052"/>
    <lineage>
        <taxon>Bacteria</taxon>
        <taxon>Bacillati</taxon>
        <taxon>Bacillota</taxon>
        <taxon>Clostridia</taxon>
        <taxon>Lachnospirales</taxon>
        <taxon>Lachnospiraceae</taxon>
        <taxon>Eisenbergiella</taxon>
    </lineage>
</organism>
<dbReference type="SUPFAM" id="SSF50249">
    <property type="entry name" value="Nucleic acid-binding proteins"/>
    <property type="match status" value="1"/>
</dbReference>
<keyword evidence="4 15" id="KW-0227">DNA damage</keyword>
<evidence type="ECO:0000256" key="5">
    <source>
        <dbReference type="ARBA" id="ARBA00022801"/>
    </source>
</evidence>
<dbReference type="Proteomes" id="UP000094067">
    <property type="component" value="Unassembled WGS sequence"/>
</dbReference>
<dbReference type="PANTHER" id="PTHR47964">
    <property type="entry name" value="ATP-DEPENDENT DNA HELICASE HOMOLOG RECG, CHLOROPLASTIC"/>
    <property type="match status" value="1"/>
</dbReference>
<dbReference type="AlphaFoldDB" id="A0A1E3ACX3"/>
<feature type="domain" description="Helicase ATP-binding" evidence="16">
    <location>
        <begin position="288"/>
        <end position="451"/>
    </location>
</feature>
<evidence type="ECO:0000256" key="8">
    <source>
        <dbReference type="ARBA" id="ARBA00023125"/>
    </source>
</evidence>
<dbReference type="InterPro" id="IPR014001">
    <property type="entry name" value="Helicase_ATP-bd"/>
</dbReference>
<evidence type="ECO:0000256" key="15">
    <source>
        <dbReference type="RuleBase" id="RU363016"/>
    </source>
</evidence>
<evidence type="ECO:0000256" key="2">
    <source>
        <dbReference type="ARBA" id="ARBA00017846"/>
    </source>
</evidence>
<dbReference type="SMART" id="SM00490">
    <property type="entry name" value="HELICc"/>
    <property type="match status" value="1"/>
</dbReference>
<evidence type="ECO:0000313" key="18">
    <source>
        <dbReference type="EMBL" id="ODM06592.1"/>
    </source>
</evidence>
<keyword evidence="3 15" id="KW-0547">Nucleotide-binding</keyword>
<dbReference type="InterPro" id="IPR011545">
    <property type="entry name" value="DEAD/DEAH_box_helicase_dom"/>
</dbReference>
<name>A0A1E3ACX3_9FIRM</name>
<dbReference type="EMBL" id="MCGH01000002">
    <property type="protein sequence ID" value="ODM06592.1"/>
    <property type="molecule type" value="Genomic_DNA"/>
</dbReference>
<keyword evidence="7 15" id="KW-0067">ATP-binding</keyword>
<dbReference type="NCBIfam" id="TIGR00643">
    <property type="entry name" value="recG"/>
    <property type="match status" value="1"/>
</dbReference>
<evidence type="ECO:0000256" key="14">
    <source>
        <dbReference type="ARBA" id="ARBA00048988"/>
    </source>
</evidence>
<dbReference type="Pfam" id="PF19833">
    <property type="entry name" value="RecG_dom3_C"/>
    <property type="match status" value="1"/>
</dbReference>
<dbReference type="GO" id="GO:0005524">
    <property type="term" value="F:ATP binding"/>
    <property type="evidence" value="ECO:0007669"/>
    <property type="project" value="UniProtKB-KW"/>
</dbReference>
<dbReference type="Pfam" id="PF00271">
    <property type="entry name" value="Helicase_C"/>
    <property type="match status" value="1"/>
</dbReference>
<evidence type="ECO:0000256" key="9">
    <source>
        <dbReference type="ARBA" id="ARBA00023172"/>
    </source>
</evidence>
<dbReference type="CDD" id="cd17992">
    <property type="entry name" value="DEXHc_RecG"/>
    <property type="match status" value="1"/>
</dbReference>
<dbReference type="InterPro" id="IPR047112">
    <property type="entry name" value="RecG/Mfd"/>
</dbReference>
<dbReference type="InterPro" id="IPR033454">
    <property type="entry name" value="RecG_wedge"/>
</dbReference>
<evidence type="ECO:0000256" key="4">
    <source>
        <dbReference type="ARBA" id="ARBA00022763"/>
    </source>
</evidence>
<dbReference type="SMART" id="SM00487">
    <property type="entry name" value="DEXDc"/>
    <property type="match status" value="1"/>
</dbReference>